<dbReference type="GO" id="GO:0000166">
    <property type="term" value="F:nucleotide binding"/>
    <property type="evidence" value="ECO:0007669"/>
    <property type="project" value="InterPro"/>
</dbReference>
<dbReference type="RefSeq" id="WP_184676833.1">
    <property type="nucleotide sequence ID" value="NZ_JACHGY010000001.1"/>
</dbReference>
<dbReference type="EMBL" id="JACHGY010000001">
    <property type="protein sequence ID" value="MBB6429247.1"/>
    <property type="molecule type" value="Genomic_DNA"/>
</dbReference>
<evidence type="ECO:0000259" key="2">
    <source>
        <dbReference type="Pfam" id="PF01408"/>
    </source>
</evidence>
<feature type="domain" description="GFO/IDH/MocA-like oxidoreductase" evidence="3">
    <location>
        <begin position="155"/>
        <end position="282"/>
    </location>
</feature>
<dbReference type="InterPro" id="IPR050463">
    <property type="entry name" value="Gfo/Idh/MocA_oxidrdct_glycsds"/>
</dbReference>
<dbReference type="PANTHER" id="PTHR43818:SF11">
    <property type="entry name" value="BCDNA.GH03377"/>
    <property type="match status" value="1"/>
</dbReference>
<dbReference type="SUPFAM" id="SSF55347">
    <property type="entry name" value="Glyceraldehyde-3-phosphate dehydrogenase-like, C-terminal domain"/>
    <property type="match status" value="1"/>
</dbReference>
<evidence type="ECO:0000313" key="4">
    <source>
        <dbReference type="EMBL" id="MBB6429247.1"/>
    </source>
</evidence>
<gene>
    <name evidence="4" type="ORF">HNQ40_001053</name>
</gene>
<proteinExistence type="predicted"/>
<dbReference type="Gene3D" id="3.40.50.720">
    <property type="entry name" value="NAD(P)-binding Rossmann-like Domain"/>
    <property type="match status" value="1"/>
</dbReference>
<evidence type="ECO:0000256" key="1">
    <source>
        <dbReference type="ARBA" id="ARBA00023002"/>
    </source>
</evidence>
<dbReference type="InterPro" id="IPR000683">
    <property type="entry name" value="Gfo/Idh/MocA-like_OxRdtase_N"/>
</dbReference>
<accession>A0A7X0H565</accession>
<reference evidence="4 5" key="1">
    <citation type="submission" date="2020-08" db="EMBL/GenBank/DDBJ databases">
        <title>Genomic Encyclopedia of Type Strains, Phase IV (KMG-IV): sequencing the most valuable type-strain genomes for metagenomic binning, comparative biology and taxonomic classification.</title>
        <authorList>
            <person name="Goeker M."/>
        </authorList>
    </citation>
    <scope>NUCLEOTIDE SEQUENCE [LARGE SCALE GENOMIC DNA]</scope>
    <source>
        <strain evidence="4 5">DSM 103725</strain>
    </source>
</reference>
<dbReference type="Pfam" id="PF22725">
    <property type="entry name" value="GFO_IDH_MocA_C3"/>
    <property type="match status" value="1"/>
</dbReference>
<organism evidence="4 5">
    <name type="scientific">Algisphaera agarilytica</name>
    <dbReference type="NCBI Taxonomy" id="1385975"/>
    <lineage>
        <taxon>Bacteria</taxon>
        <taxon>Pseudomonadati</taxon>
        <taxon>Planctomycetota</taxon>
        <taxon>Phycisphaerae</taxon>
        <taxon>Phycisphaerales</taxon>
        <taxon>Phycisphaeraceae</taxon>
        <taxon>Algisphaera</taxon>
    </lineage>
</organism>
<keyword evidence="1" id="KW-0560">Oxidoreductase</keyword>
<dbReference type="InterPro" id="IPR036291">
    <property type="entry name" value="NAD(P)-bd_dom_sf"/>
</dbReference>
<dbReference type="SUPFAM" id="SSF51735">
    <property type="entry name" value="NAD(P)-binding Rossmann-fold domains"/>
    <property type="match status" value="1"/>
</dbReference>
<protein>
    <submittedName>
        <fullName evidence="4">Putative dehydrogenase</fullName>
    </submittedName>
</protein>
<evidence type="ECO:0000313" key="5">
    <source>
        <dbReference type="Proteomes" id="UP000541810"/>
    </source>
</evidence>
<dbReference type="AlphaFoldDB" id="A0A7X0H565"/>
<comment type="caution">
    <text evidence="4">The sequence shown here is derived from an EMBL/GenBank/DDBJ whole genome shotgun (WGS) entry which is preliminary data.</text>
</comment>
<dbReference type="Gene3D" id="3.30.360.10">
    <property type="entry name" value="Dihydrodipicolinate Reductase, domain 2"/>
    <property type="match status" value="1"/>
</dbReference>
<dbReference type="PANTHER" id="PTHR43818">
    <property type="entry name" value="BCDNA.GH03377"/>
    <property type="match status" value="1"/>
</dbReference>
<dbReference type="InterPro" id="IPR055170">
    <property type="entry name" value="GFO_IDH_MocA-like_dom"/>
</dbReference>
<dbReference type="Pfam" id="PF01408">
    <property type="entry name" value="GFO_IDH_MocA"/>
    <property type="match status" value="1"/>
</dbReference>
<evidence type="ECO:0000259" key="3">
    <source>
        <dbReference type="Pfam" id="PF22725"/>
    </source>
</evidence>
<sequence>MASNDGMNYAPTGKPDPVVEPGEFCFAVTAMDHGHIIGQANGLTEAGATLKYVFDPNHPEAAQSLAEQHNATVPDSLQTILDDPEVQLVAAAAIPNERAPLGIKCMDAGKHYFTDKTPLVSLEQLEHVKAAVARTGKKYMVYFSERLHVECAMHATTLVEQGAIGKVIQVTGFGPHRLGPPENRPDWFYKHEQYGGILCDIGSHQIEQFLTYAGCKDATIQASKVANYNHPGYPELEDFGDCTLIGDNGATMYFRVDWFTPDKLRTWGDGRTFITGTEGTIELRKYVDVAQPDHISDVLILVNSDGEQRMELSGKVGFKFFGQLIRDLLDGTENAMTQEHALKAAELCVRAQMQAQHLTA</sequence>
<dbReference type="Proteomes" id="UP000541810">
    <property type="component" value="Unassembled WGS sequence"/>
</dbReference>
<keyword evidence="5" id="KW-1185">Reference proteome</keyword>
<feature type="domain" description="Gfo/Idh/MocA-like oxidoreductase N-terminal" evidence="2">
    <location>
        <begin position="47"/>
        <end position="143"/>
    </location>
</feature>
<name>A0A7X0H565_9BACT</name>
<dbReference type="GO" id="GO:0016491">
    <property type="term" value="F:oxidoreductase activity"/>
    <property type="evidence" value="ECO:0007669"/>
    <property type="project" value="UniProtKB-KW"/>
</dbReference>